<organism evidence="1 2">
    <name type="scientific">Trichinella nelsoni</name>
    <dbReference type="NCBI Taxonomy" id="6336"/>
    <lineage>
        <taxon>Eukaryota</taxon>
        <taxon>Metazoa</taxon>
        <taxon>Ecdysozoa</taxon>
        <taxon>Nematoda</taxon>
        <taxon>Enoplea</taxon>
        <taxon>Dorylaimia</taxon>
        <taxon>Trichinellida</taxon>
        <taxon>Trichinellidae</taxon>
        <taxon>Trichinella</taxon>
    </lineage>
</organism>
<name>A0A0V0RWI6_9BILA</name>
<proteinExistence type="predicted"/>
<sequence>MLRVVVDGEHCPAWCKCCLWGLAKQSNPVRQITKNPVCYTVLIFQQDAEFLEANSHLSTDFLLGPPTDVNPTYHALSKQIKESTVHLSQKQMQIAKNEHSVVSCHLLNYKK</sequence>
<dbReference type="EMBL" id="JYDL01000068">
    <property type="protein sequence ID" value="KRX18759.1"/>
    <property type="molecule type" value="Genomic_DNA"/>
</dbReference>
<reference evidence="1 2" key="1">
    <citation type="submission" date="2015-01" db="EMBL/GenBank/DDBJ databases">
        <title>Evolution of Trichinella species and genotypes.</title>
        <authorList>
            <person name="Korhonen P.K."/>
            <person name="Edoardo P."/>
            <person name="Giuseppe L.R."/>
            <person name="Gasser R.B."/>
        </authorList>
    </citation>
    <scope>NUCLEOTIDE SEQUENCE [LARGE SCALE GENOMIC DNA]</scope>
    <source>
        <strain evidence="1">ISS37</strain>
    </source>
</reference>
<comment type="caution">
    <text evidence="1">The sequence shown here is derived from an EMBL/GenBank/DDBJ whole genome shotgun (WGS) entry which is preliminary data.</text>
</comment>
<evidence type="ECO:0000313" key="1">
    <source>
        <dbReference type="EMBL" id="KRX18759.1"/>
    </source>
</evidence>
<accession>A0A0V0RWI6</accession>
<gene>
    <name evidence="1" type="ORF">T07_11682</name>
</gene>
<dbReference type="Proteomes" id="UP000054630">
    <property type="component" value="Unassembled WGS sequence"/>
</dbReference>
<evidence type="ECO:0000313" key="2">
    <source>
        <dbReference type="Proteomes" id="UP000054630"/>
    </source>
</evidence>
<dbReference type="AlphaFoldDB" id="A0A0V0RWI6"/>
<keyword evidence="2" id="KW-1185">Reference proteome</keyword>
<protein>
    <submittedName>
        <fullName evidence="1">Uncharacterized protein</fullName>
    </submittedName>
</protein>